<dbReference type="PANTHER" id="PTHR35526:SF3">
    <property type="entry name" value="ANTI-SIGMA-F FACTOR RSBW"/>
    <property type="match status" value="1"/>
</dbReference>
<dbReference type="SUPFAM" id="SSF55874">
    <property type="entry name" value="ATPase domain of HSP90 chaperone/DNA topoisomerase II/histidine kinase"/>
    <property type="match status" value="1"/>
</dbReference>
<organism evidence="1 2">
    <name type="scientific">Microbispora cellulosiformans</name>
    <dbReference type="NCBI Taxonomy" id="2614688"/>
    <lineage>
        <taxon>Bacteria</taxon>
        <taxon>Bacillati</taxon>
        <taxon>Actinomycetota</taxon>
        <taxon>Actinomycetes</taxon>
        <taxon>Streptosporangiales</taxon>
        <taxon>Streptosporangiaceae</taxon>
        <taxon>Microbispora</taxon>
    </lineage>
</organism>
<dbReference type="PANTHER" id="PTHR35526">
    <property type="entry name" value="ANTI-SIGMA-F FACTOR RSBW-RELATED"/>
    <property type="match status" value="1"/>
</dbReference>
<accession>A0A5J5K070</accession>
<reference evidence="1 2" key="1">
    <citation type="submission" date="2019-09" db="EMBL/GenBank/DDBJ databases">
        <title>Screening of Novel Bioactive Compounds from Soil-Associated.</title>
        <authorList>
            <person name="Gong X."/>
        </authorList>
    </citation>
    <scope>NUCLEOTIDE SEQUENCE [LARGE SCALE GENOMIC DNA]</scope>
    <source>
        <strain evidence="1 2">Gxj-6</strain>
    </source>
</reference>
<gene>
    <name evidence="1" type="ORF">F5972_24910</name>
</gene>
<keyword evidence="1" id="KW-0547">Nucleotide-binding</keyword>
<dbReference type="Gene3D" id="3.30.565.10">
    <property type="entry name" value="Histidine kinase-like ATPase, C-terminal domain"/>
    <property type="match status" value="1"/>
</dbReference>
<dbReference type="CDD" id="cd16936">
    <property type="entry name" value="HATPase_RsbW-like"/>
    <property type="match status" value="1"/>
</dbReference>
<proteinExistence type="predicted"/>
<keyword evidence="2" id="KW-1185">Reference proteome</keyword>
<dbReference type="AlphaFoldDB" id="A0A5J5K070"/>
<dbReference type="Proteomes" id="UP000327011">
    <property type="component" value="Unassembled WGS sequence"/>
</dbReference>
<dbReference type="InterPro" id="IPR050267">
    <property type="entry name" value="Anti-sigma-factor_SerPK"/>
</dbReference>
<sequence>MTGRENADAIVLDDGGRDGFPGLPPGPALVRRWWSGLGGPMLWRRNFPGREDQVTAARKMVRLLLEDTARASDAEWITAELAANALLHSRSGLGGGFFLVEVLRGLHMARITVYDLGGGGTPAVQARRPGQDIGEHGHGLRGVRQLAARAGVRGDATTGHAVWAQLALNCGASARTA</sequence>
<keyword evidence="1" id="KW-0067">ATP-binding</keyword>
<evidence type="ECO:0000313" key="1">
    <source>
        <dbReference type="EMBL" id="KAA9375964.1"/>
    </source>
</evidence>
<protein>
    <submittedName>
        <fullName evidence="1">ATP-binding protein</fullName>
    </submittedName>
</protein>
<evidence type="ECO:0000313" key="2">
    <source>
        <dbReference type="Proteomes" id="UP000327011"/>
    </source>
</evidence>
<dbReference type="RefSeq" id="WP_150936455.1">
    <property type="nucleotide sequence ID" value="NZ_VYTZ01000009.1"/>
</dbReference>
<dbReference type="InterPro" id="IPR036890">
    <property type="entry name" value="HATPase_C_sf"/>
</dbReference>
<dbReference type="EMBL" id="VYTZ01000009">
    <property type="protein sequence ID" value="KAA9375964.1"/>
    <property type="molecule type" value="Genomic_DNA"/>
</dbReference>
<name>A0A5J5K070_9ACTN</name>
<comment type="caution">
    <text evidence="1">The sequence shown here is derived from an EMBL/GenBank/DDBJ whole genome shotgun (WGS) entry which is preliminary data.</text>
</comment>
<dbReference type="GO" id="GO:0005524">
    <property type="term" value="F:ATP binding"/>
    <property type="evidence" value="ECO:0007669"/>
    <property type="project" value="UniProtKB-KW"/>
</dbReference>